<reference evidence="3 4" key="1">
    <citation type="journal article" date="2011" name="Proc. Natl. Acad. Sci. U.S.A.">
        <title>Evolutionary erosion of yeast sex chromosomes by mating-type switching accidents.</title>
        <authorList>
            <person name="Gordon J.L."/>
            <person name="Armisen D."/>
            <person name="Proux-Wera E."/>
            <person name="Oheigeartaigh S.S."/>
            <person name="Byrne K.P."/>
            <person name="Wolfe K.H."/>
        </authorList>
    </citation>
    <scope>NUCLEOTIDE SEQUENCE [LARGE SCALE GENOMIC DNA]</scope>
    <source>
        <strain evidence="4">ATCC 22294 / BCRC 22015 / CBS 2517 / CECT 1963 / NBRC 1671 / NRRL Y-8276</strain>
    </source>
</reference>
<protein>
    <submittedName>
        <fullName evidence="3">Uncharacterized protein</fullName>
    </submittedName>
</protein>
<proteinExistence type="predicted"/>
<feature type="compositionally biased region" description="Low complexity" evidence="1">
    <location>
        <begin position="1"/>
        <end position="16"/>
    </location>
</feature>
<name>H2AX87_KAZAF</name>
<organism evidence="3 4">
    <name type="scientific">Kazachstania africana (strain ATCC 22294 / BCRC 22015 / CBS 2517 / CECT 1963 / NBRC 1671 / NRRL Y-8276)</name>
    <name type="common">Yeast</name>
    <name type="synonym">Kluyveromyces africanus</name>
    <dbReference type="NCBI Taxonomy" id="1071382"/>
    <lineage>
        <taxon>Eukaryota</taxon>
        <taxon>Fungi</taxon>
        <taxon>Dikarya</taxon>
        <taxon>Ascomycota</taxon>
        <taxon>Saccharomycotina</taxon>
        <taxon>Saccharomycetes</taxon>
        <taxon>Saccharomycetales</taxon>
        <taxon>Saccharomycetaceae</taxon>
        <taxon>Kazachstania</taxon>
    </lineage>
</organism>
<dbReference type="HOGENOM" id="CLU_037885_0_0_1"/>
<dbReference type="eggNOG" id="ENOG502S1HD">
    <property type="taxonomic scope" value="Eukaryota"/>
</dbReference>
<keyword evidence="4" id="KW-1185">Reference proteome</keyword>
<dbReference type="RefSeq" id="XP_003958122.1">
    <property type="nucleotide sequence ID" value="XM_003958073.1"/>
</dbReference>
<feature type="region of interest" description="Disordered" evidence="1">
    <location>
        <begin position="76"/>
        <end position="121"/>
    </location>
</feature>
<feature type="compositionally biased region" description="Low complexity" evidence="1">
    <location>
        <begin position="76"/>
        <end position="98"/>
    </location>
</feature>
<dbReference type="OrthoDB" id="4068624at2759"/>
<keyword evidence="2" id="KW-0472">Membrane</keyword>
<feature type="transmembrane region" description="Helical" evidence="2">
    <location>
        <begin position="427"/>
        <end position="451"/>
    </location>
</feature>
<evidence type="ECO:0000313" key="4">
    <source>
        <dbReference type="Proteomes" id="UP000005220"/>
    </source>
</evidence>
<dbReference type="GeneID" id="13884454"/>
<keyword evidence="2" id="KW-0812">Transmembrane</keyword>
<evidence type="ECO:0000313" key="3">
    <source>
        <dbReference type="EMBL" id="CCF58987.1"/>
    </source>
</evidence>
<evidence type="ECO:0000256" key="1">
    <source>
        <dbReference type="SAM" id="MobiDB-lite"/>
    </source>
</evidence>
<sequence length="518" mass="57008">MSSIDSGNSFKKSSSSDSKHSKRLVALRSDSFYFESPKDTPEPASLQHNNHGNDEFSYSVFVDDRRLSQLIQQANSSFSDMSDSSDQSISKSIISSSSSERHANTDNIRGSPNPSQKGKKPVLLTSQDNLLSSQHELKGHSSMNTVATSVLILSGNNQSSNDALKLKRESVASTGGTSGNRTSSFYSAFESPINSNNSALEKICHSGAVLDDKEHVPMDNSEIGSHSFMYEDTIEPTIEEAYKLLKIEADMPMCNLSLIRSKEFEPTKFQLSMKSLKATDNAKHISALSQNTTSYATQSTNKSSKPSRITHNSSLLENILVTSPTSDKTDNTRNISLLKTISSPRKLRQSTNEMHITHTPKITRSQLDLMISNINSGSYNANPTNSDSPDIIDLPNDLEKGNIPIQHIDSNSVHSYDSEKYKFTDVFSIWSIIKIITIGLIVPPVFLMIAAGSKCGFSDYRILKLILNQEHRIGLLRGFVWDVDIHWFRMLCFCIGSIEFIAILACIGVGGGVGLATE</sequence>
<dbReference type="Proteomes" id="UP000005220">
    <property type="component" value="Chromosome 6"/>
</dbReference>
<dbReference type="EMBL" id="HE650826">
    <property type="protein sequence ID" value="CCF58987.1"/>
    <property type="molecule type" value="Genomic_DNA"/>
</dbReference>
<evidence type="ECO:0000256" key="2">
    <source>
        <dbReference type="SAM" id="Phobius"/>
    </source>
</evidence>
<feature type="transmembrane region" description="Helical" evidence="2">
    <location>
        <begin position="487"/>
        <end position="516"/>
    </location>
</feature>
<feature type="compositionally biased region" description="Polar residues" evidence="1">
    <location>
        <begin position="105"/>
        <end position="116"/>
    </location>
</feature>
<feature type="region of interest" description="Disordered" evidence="1">
    <location>
        <begin position="1"/>
        <end position="22"/>
    </location>
</feature>
<dbReference type="AlphaFoldDB" id="H2AX87"/>
<dbReference type="InParanoid" id="H2AX87"/>
<dbReference type="FunCoup" id="H2AX87">
    <property type="interactions" value="75"/>
</dbReference>
<accession>H2AX87</accession>
<keyword evidence="2" id="KW-1133">Transmembrane helix</keyword>
<gene>
    <name evidence="3" type="primary">KAFR0F03910</name>
    <name evidence="3" type="ORF">KAFR_0F03910</name>
</gene>
<dbReference type="KEGG" id="kaf:KAFR_0F03910"/>